<comment type="caution">
    <text evidence="3">The sequence shown here is derived from an EMBL/GenBank/DDBJ whole genome shotgun (WGS) entry which is preliminary data.</text>
</comment>
<gene>
    <name evidence="2" type="ORF">I3842_09G133400</name>
    <name evidence="3" type="ORF">I3842_09G133500</name>
</gene>
<dbReference type="AlphaFoldDB" id="A0A922J6H2"/>
<feature type="compositionally biased region" description="Basic and acidic residues" evidence="1">
    <location>
        <begin position="14"/>
        <end position="35"/>
    </location>
</feature>
<organism evidence="3 4">
    <name type="scientific">Carya illinoinensis</name>
    <name type="common">Pecan</name>
    <dbReference type="NCBI Taxonomy" id="32201"/>
    <lineage>
        <taxon>Eukaryota</taxon>
        <taxon>Viridiplantae</taxon>
        <taxon>Streptophyta</taxon>
        <taxon>Embryophyta</taxon>
        <taxon>Tracheophyta</taxon>
        <taxon>Spermatophyta</taxon>
        <taxon>Magnoliopsida</taxon>
        <taxon>eudicotyledons</taxon>
        <taxon>Gunneridae</taxon>
        <taxon>Pentapetalae</taxon>
        <taxon>rosids</taxon>
        <taxon>fabids</taxon>
        <taxon>Fagales</taxon>
        <taxon>Juglandaceae</taxon>
        <taxon>Carya</taxon>
    </lineage>
</organism>
<reference evidence="3" key="1">
    <citation type="submission" date="2021-01" db="EMBL/GenBank/DDBJ databases">
        <authorList>
            <person name="Lovell J.T."/>
            <person name="Bentley N."/>
            <person name="Bhattarai G."/>
            <person name="Jenkins J.W."/>
            <person name="Sreedasyam A."/>
            <person name="Alarcon Y."/>
            <person name="Bock C."/>
            <person name="Boston L."/>
            <person name="Carlson J."/>
            <person name="Cervantes K."/>
            <person name="Clermont K."/>
            <person name="Krom N."/>
            <person name="Kubenka K."/>
            <person name="Mamidi S."/>
            <person name="Mattison C."/>
            <person name="Monteros M."/>
            <person name="Pisani C."/>
            <person name="Plott C."/>
            <person name="Rajasekar S."/>
            <person name="Rhein H.S."/>
            <person name="Rohla C."/>
            <person name="Song M."/>
            <person name="Hilaire R.S."/>
            <person name="Shu S."/>
            <person name="Wells L."/>
            <person name="Wang X."/>
            <person name="Webber J."/>
            <person name="Heerema R.J."/>
            <person name="Klein P."/>
            <person name="Conner P."/>
            <person name="Grauke L."/>
            <person name="Grimwood J."/>
            <person name="Schmutz J."/>
            <person name="Randall J.J."/>
        </authorList>
    </citation>
    <scope>NUCLEOTIDE SEQUENCE</scope>
    <source>
        <tissue evidence="3">Leaf</tissue>
    </source>
</reference>
<evidence type="ECO:0000313" key="2">
    <source>
        <dbReference type="EMBL" id="KAG6696154.1"/>
    </source>
</evidence>
<proteinExistence type="predicted"/>
<dbReference type="Proteomes" id="UP000811246">
    <property type="component" value="Chromosome 9"/>
</dbReference>
<evidence type="ECO:0000313" key="4">
    <source>
        <dbReference type="Proteomes" id="UP000811246"/>
    </source>
</evidence>
<protein>
    <submittedName>
        <fullName evidence="3">Uncharacterized protein</fullName>
    </submittedName>
</protein>
<evidence type="ECO:0000256" key="1">
    <source>
        <dbReference type="SAM" id="MobiDB-lite"/>
    </source>
</evidence>
<dbReference type="EMBL" id="CM031833">
    <property type="protein sequence ID" value="KAG6696154.1"/>
    <property type="molecule type" value="Genomic_DNA"/>
</dbReference>
<dbReference type="EMBL" id="CM031833">
    <property type="protein sequence ID" value="KAG6696155.1"/>
    <property type="molecule type" value="Genomic_DNA"/>
</dbReference>
<name>A0A922J6H2_CARIL</name>
<accession>A0A922J6H2</accession>
<evidence type="ECO:0000313" key="3">
    <source>
        <dbReference type="EMBL" id="KAG6696155.1"/>
    </source>
</evidence>
<sequence length="149" mass="16748">MDGKKVSVGSVTSREGKKEIGKEKKERQQLDKEHASYGQHTHSHLHGTTHTKAAQQTIIRTTLKQLNTNTCIQTTNSTRTRITWTSTQQTPHTCTHMTALMPFGQTHFHTATQLSSIIRHAMLSWTNNHDSSTFNQEPLGNSYTCSNTT</sequence>
<feature type="region of interest" description="Disordered" evidence="1">
    <location>
        <begin position="1"/>
        <end position="54"/>
    </location>
</feature>